<gene>
    <name evidence="2" type="ORF">PIN31115_05326</name>
</gene>
<protein>
    <submittedName>
        <fullName evidence="2">Lipopolysaccharide biosynthesis protein</fullName>
    </submittedName>
</protein>
<keyword evidence="1" id="KW-0812">Transmembrane</keyword>
<accession>A0A5E4ZAV3</accession>
<proteinExistence type="predicted"/>
<evidence type="ECO:0000313" key="3">
    <source>
        <dbReference type="Proteomes" id="UP000333828"/>
    </source>
</evidence>
<keyword evidence="1" id="KW-1133">Transmembrane helix</keyword>
<name>A0A5E4ZAV3_9BURK</name>
<dbReference type="PANTHER" id="PTHR32309:SF31">
    <property type="entry name" value="CAPSULAR EXOPOLYSACCHARIDE FAMILY"/>
    <property type="match status" value="1"/>
</dbReference>
<dbReference type="AlphaFoldDB" id="A0A5E4ZAV3"/>
<organism evidence="2 3">
    <name type="scientific">Pandoraea iniqua</name>
    <dbReference type="NCBI Taxonomy" id="2508288"/>
    <lineage>
        <taxon>Bacteria</taxon>
        <taxon>Pseudomonadati</taxon>
        <taxon>Pseudomonadota</taxon>
        <taxon>Betaproteobacteria</taxon>
        <taxon>Burkholderiales</taxon>
        <taxon>Burkholderiaceae</taxon>
        <taxon>Pandoraea</taxon>
    </lineage>
</organism>
<sequence length="742" mass="79427">MAITTRTRPDRHAAVVDLTIRDYLNTFFYYRKIATAVFLGIVALGILIALLVPIPYRAQATLLVLNAGYYDQTNNANAGVALQPPVGQLNGVEAQILASPELHRDVVLSKLGPAATERDIDRELQSFERKLHIEQNDLANTITLTYSDTDPKVAAEALARLLDKYFRQRASIFTSGRVSMLVSQRDDVGQQLDKADADLLAFQKKHGIVKIDDQTSRAVQLESQLVQRKLETDAKLLQDRGELQSMQASTKDVRSTIPIYTDDSEASRALNGMQITLSELETKRADFASRYLPTSPFVQNIDKQIADMRANIASQKQQMMTATRLGHNNYYDVVQERLSVLNASIAGGLAQQKALDEQIKDTRAKLQGLSDVSSQLSQLQARRDILADSFKERSRQVELARVQQGQASQINGTNVRVIQAPFPPSQRSVAASLVIAAAIAAGLLISALTVLILASLRETFLSPEQVERALLLPVVNAPVMLGAERRAGAAAGAAGTASAAGAAGVTATGAGSPAATAAAEPTLSRPAYMAYGRMIAAINSSTDAHAKVVMVLAASQNDGQTAVIQGLSVELEHRSAKPIVVLDIASSAGAPLYGKPNAQGLLAWPDGVGNSGSGTASVDAIVGTGTLESLAFTRVDRHNIVVAQPRSGAIPSSWQQVTQLFDALRESHDYIVVHAPPSSQSFTGIENASLADATVLVVRAESTRKPVIAGLKSQVEDAGGHLIGVALTHRRGYIPAAIYRFF</sequence>
<dbReference type="EMBL" id="CABPSI010000008">
    <property type="protein sequence ID" value="VVE58491.1"/>
    <property type="molecule type" value="Genomic_DNA"/>
</dbReference>
<feature type="transmembrane region" description="Helical" evidence="1">
    <location>
        <begin position="33"/>
        <end position="56"/>
    </location>
</feature>
<evidence type="ECO:0000313" key="2">
    <source>
        <dbReference type="EMBL" id="VVE58491.1"/>
    </source>
</evidence>
<dbReference type="InterPro" id="IPR050445">
    <property type="entry name" value="Bact_polysacc_biosynth/exp"/>
</dbReference>
<evidence type="ECO:0000256" key="1">
    <source>
        <dbReference type="SAM" id="Phobius"/>
    </source>
</evidence>
<keyword evidence="1" id="KW-0472">Membrane</keyword>
<reference evidence="2 3" key="1">
    <citation type="submission" date="2019-08" db="EMBL/GenBank/DDBJ databases">
        <authorList>
            <person name="Peeters C."/>
        </authorList>
    </citation>
    <scope>NUCLEOTIDE SEQUENCE [LARGE SCALE GENOMIC DNA]</scope>
    <source>
        <strain evidence="2 3">LMG 31115</strain>
    </source>
</reference>
<dbReference type="InterPro" id="IPR027417">
    <property type="entry name" value="P-loop_NTPase"/>
</dbReference>
<dbReference type="SUPFAM" id="SSF52540">
    <property type="entry name" value="P-loop containing nucleoside triphosphate hydrolases"/>
    <property type="match status" value="1"/>
</dbReference>
<dbReference type="PANTHER" id="PTHR32309">
    <property type="entry name" value="TYROSINE-PROTEIN KINASE"/>
    <property type="match status" value="1"/>
</dbReference>
<dbReference type="RefSeq" id="WP_150686614.1">
    <property type="nucleotide sequence ID" value="NZ_CABPSI010000008.1"/>
</dbReference>
<keyword evidence="3" id="KW-1185">Reference proteome</keyword>
<dbReference type="Proteomes" id="UP000333828">
    <property type="component" value="Unassembled WGS sequence"/>
</dbReference>
<dbReference type="Gene3D" id="3.40.50.300">
    <property type="entry name" value="P-loop containing nucleotide triphosphate hydrolases"/>
    <property type="match status" value="1"/>
</dbReference>